<evidence type="ECO:0000313" key="4">
    <source>
        <dbReference type="EMBL" id="EHB00626.1"/>
    </source>
</evidence>
<evidence type="ECO:0000256" key="1">
    <source>
        <dbReference type="ARBA" id="ARBA00084104"/>
    </source>
</evidence>
<dbReference type="Gene3D" id="1.10.10.1200">
    <property type="entry name" value="MAGE homology domain, winged helix WH1 motif"/>
    <property type="match status" value="2"/>
</dbReference>
<evidence type="ECO:0000259" key="3">
    <source>
        <dbReference type="PROSITE" id="PS50838"/>
    </source>
</evidence>
<feature type="region of interest" description="Disordered" evidence="2">
    <location>
        <begin position="1"/>
        <end position="33"/>
    </location>
</feature>
<dbReference type="InterPro" id="IPR041898">
    <property type="entry name" value="MAGE_WH1"/>
</dbReference>
<dbReference type="PROSITE" id="PS50838">
    <property type="entry name" value="MAGE"/>
    <property type="match status" value="2"/>
</dbReference>
<dbReference type="SMART" id="SM01373">
    <property type="entry name" value="MAGE"/>
    <property type="match status" value="2"/>
</dbReference>
<dbReference type="InterPro" id="IPR037445">
    <property type="entry name" value="MAGE"/>
</dbReference>
<dbReference type="PANTHER" id="PTHR11736">
    <property type="entry name" value="MELANOMA-ASSOCIATED ANTIGEN MAGE ANTIGEN"/>
    <property type="match status" value="1"/>
</dbReference>
<dbReference type="InParanoid" id="G5AUB5"/>
<accession>G5AUB5</accession>
<feature type="compositionally biased region" description="Polar residues" evidence="2">
    <location>
        <begin position="1"/>
        <end position="15"/>
    </location>
</feature>
<dbReference type="GO" id="GO:0005634">
    <property type="term" value="C:nucleus"/>
    <property type="evidence" value="ECO:0007669"/>
    <property type="project" value="TreeGrafter"/>
</dbReference>
<proteinExistence type="predicted"/>
<reference evidence="4 5" key="1">
    <citation type="journal article" date="2011" name="Nature">
        <title>Genome sequencing reveals insights into physiology and longevity of the naked mole rat.</title>
        <authorList>
            <person name="Kim E.B."/>
            <person name="Fang X."/>
            <person name="Fushan A.A."/>
            <person name="Huang Z."/>
            <person name="Lobanov A.V."/>
            <person name="Han L."/>
            <person name="Marino S.M."/>
            <person name="Sun X."/>
            <person name="Turanov A.A."/>
            <person name="Yang P."/>
            <person name="Yim S.H."/>
            <person name="Zhao X."/>
            <person name="Kasaikina M.V."/>
            <person name="Stoletzki N."/>
            <person name="Peng C."/>
            <person name="Polak P."/>
            <person name="Xiong Z."/>
            <person name="Kiezun A."/>
            <person name="Zhu Y."/>
            <person name="Chen Y."/>
            <person name="Kryukov G.V."/>
            <person name="Zhang Q."/>
            <person name="Peshkin L."/>
            <person name="Yang L."/>
            <person name="Bronson R.T."/>
            <person name="Buffenstein R."/>
            <person name="Wang B."/>
            <person name="Han C."/>
            <person name="Li Q."/>
            <person name="Chen L."/>
            <person name="Zhao W."/>
            <person name="Sunyaev S.R."/>
            <person name="Park T.J."/>
            <person name="Zhang G."/>
            <person name="Wang J."/>
            <person name="Gladyshev V.N."/>
        </authorList>
    </citation>
    <scope>NUCLEOTIDE SEQUENCE [LARGE SCALE GENOMIC DNA]</scope>
</reference>
<evidence type="ECO:0000313" key="5">
    <source>
        <dbReference type="Proteomes" id="UP000006813"/>
    </source>
</evidence>
<keyword evidence="1" id="KW-0825">Tumor antigen</keyword>
<dbReference type="eggNOG" id="KOG4562">
    <property type="taxonomic scope" value="Eukaryota"/>
</dbReference>
<gene>
    <name evidence="4" type="ORF">GW7_14905</name>
</gene>
<dbReference type="InterPro" id="IPR041899">
    <property type="entry name" value="MAGE_WH2"/>
</dbReference>
<dbReference type="FunFam" id="1.10.10.1210:FF:000001">
    <property type="entry name" value="melanoma-associated antigen D1"/>
    <property type="match status" value="2"/>
</dbReference>
<organism evidence="4 5">
    <name type="scientific">Heterocephalus glaber</name>
    <name type="common">Naked mole rat</name>
    <dbReference type="NCBI Taxonomy" id="10181"/>
    <lineage>
        <taxon>Eukaryota</taxon>
        <taxon>Metazoa</taxon>
        <taxon>Chordata</taxon>
        <taxon>Craniata</taxon>
        <taxon>Vertebrata</taxon>
        <taxon>Euteleostomi</taxon>
        <taxon>Mammalia</taxon>
        <taxon>Eutheria</taxon>
        <taxon>Euarchontoglires</taxon>
        <taxon>Glires</taxon>
        <taxon>Rodentia</taxon>
        <taxon>Hystricomorpha</taxon>
        <taxon>Bathyergidae</taxon>
        <taxon>Heterocephalus</taxon>
    </lineage>
</organism>
<dbReference type="GO" id="GO:0000122">
    <property type="term" value="P:negative regulation of transcription by RNA polymerase II"/>
    <property type="evidence" value="ECO:0007669"/>
    <property type="project" value="TreeGrafter"/>
</dbReference>
<dbReference type="PANTHER" id="PTHR11736:SF153">
    <property type="entry name" value="MELANOMA-ASSOCIATED ANTIGEN 10"/>
    <property type="match status" value="1"/>
</dbReference>
<dbReference type="InterPro" id="IPR002190">
    <property type="entry name" value="MHD_dom"/>
</dbReference>
<feature type="region of interest" description="Disordered" evidence="2">
    <location>
        <begin position="242"/>
        <end position="262"/>
    </location>
</feature>
<sequence>MASRQMSQSIQGSSKAQEEHPSTSQDQKGPQSLPHEVLHEKIDELVDFLLHKYRKKELTTKAEILHCVMKDYQEHFPLIFRKVSDCMYMVFGIDVKEVDPPGHMYSLNPVLGLTYNTIVGDDHSIAKTSLLIMIITIIFQNANRASEEVVWLALNGMQVYDGREPLICRDPRKFITEELVEQGYLEYRQVPDSDPARYEFLWGPRTHAETTKMKVLEHLAKVNKRDPRSYPRLYEEALRAEQEAAMDGEEHPSTSQDQADPQSLPLEVLHEKIDELVDFLLHKYRKKELTTKAEILQCVMKDYQEHFPLIFTKVSDCMYMVFGIDVKEVDPPGHMYSLNPVLGLTYNAIVGDDHSIAKTSLLIMIITIIFQNANRASEEVVWLALNGMQVYDGREPLICRDPRKFITEELVEEGYLEYRQVPDSDPARYEFLWGPRTHAETTKMKVLEHLAKVNKRDPRSYPRLYEEAVRDQQQAAQVRHVGH</sequence>
<dbReference type="STRING" id="10181.G5AUB5"/>
<dbReference type="Proteomes" id="UP000006813">
    <property type="component" value="Unassembled WGS sequence"/>
</dbReference>
<feature type="domain" description="MAGE" evidence="3">
    <location>
        <begin position="269"/>
        <end position="468"/>
    </location>
</feature>
<feature type="domain" description="MAGE" evidence="3">
    <location>
        <begin position="38"/>
        <end position="237"/>
    </location>
</feature>
<dbReference type="EMBL" id="JH166981">
    <property type="protein sequence ID" value="EHB00626.1"/>
    <property type="molecule type" value="Genomic_DNA"/>
</dbReference>
<evidence type="ECO:0000256" key="2">
    <source>
        <dbReference type="SAM" id="MobiDB-lite"/>
    </source>
</evidence>
<protein>
    <submittedName>
        <fullName evidence="4">Melanoma-associated antigen 8</fullName>
    </submittedName>
</protein>
<dbReference type="Pfam" id="PF01454">
    <property type="entry name" value="MAGE"/>
    <property type="match status" value="2"/>
</dbReference>
<feature type="compositionally biased region" description="Basic and acidic residues" evidence="2">
    <location>
        <begin position="242"/>
        <end position="252"/>
    </location>
</feature>
<name>G5AUB5_HETGA</name>
<dbReference type="AlphaFoldDB" id="G5AUB5"/>
<dbReference type="Gene3D" id="1.10.10.1210">
    <property type="entry name" value="MAGE homology domain, winged helix WH2 motif"/>
    <property type="match status" value="2"/>
</dbReference>
<dbReference type="FunFam" id="1.10.10.1200:FF:000007">
    <property type="entry name" value="Melanoma-associated antigen C2"/>
    <property type="match status" value="2"/>
</dbReference>